<keyword evidence="4 12" id="KW-0132">Cell division</keyword>
<dbReference type="GO" id="GO:0019277">
    <property type="term" value="P:UDP-N-acetylgalactosamine biosynthetic process"/>
    <property type="evidence" value="ECO:0007669"/>
    <property type="project" value="InterPro"/>
</dbReference>
<keyword evidence="8 12" id="KW-0131">Cell cycle</keyword>
<keyword evidence="12" id="KW-0670">Pyruvate</keyword>
<dbReference type="InterPro" id="IPR013792">
    <property type="entry name" value="RNA3'P_cycl/enolpyr_Trfase_a/b"/>
</dbReference>
<evidence type="ECO:0000256" key="3">
    <source>
        <dbReference type="ARBA" id="ARBA00022490"/>
    </source>
</evidence>
<keyword evidence="6 12" id="KW-0133">Cell shape</keyword>
<evidence type="ECO:0000256" key="9">
    <source>
        <dbReference type="ARBA" id="ARBA00023316"/>
    </source>
</evidence>
<keyword evidence="9 12" id="KW-0961">Cell wall biogenesis/degradation</keyword>
<comment type="caution">
    <text evidence="14">The sequence shown here is derived from an EMBL/GenBank/DDBJ whole genome shotgun (WGS) entry which is preliminary data.</text>
</comment>
<feature type="active site" description="Proton donor" evidence="12">
    <location>
        <position position="116"/>
    </location>
</feature>
<dbReference type="AlphaFoldDB" id="A0A2H0BS65"/>
<feature type="binding site" evidence="12">
    <location>
        <position position="308"/>
    </location>
    <ligand>
        <name>UDP-N-acetyl-alpha-D-glucosamine</name>
        <dbReference type="ChEBI" id="CHEBI:57705"/>
    </ligand>
</feature>
<evidence type="ECO:0000256" key="6">
    <source>
        <dbReference type="ARBA" id="ARBA00022960"/>
    </source>
</evidence>
<comment type="catalytic activity">
    <reaction evidence="11 12">
        <text>phosphoenolpyruvate + UDP-N-acetyl-alpha-D-glucosamine = UDP-N-acetyl-3-O-(1-carboxyvinyl)-alpha-D-glucosamine + phosphate</text>
        <dbReference type="Rhea" id="RHEA:18681"/>
        <dbReference type="ChEBI" id="CHEBI:43474"/>
        <dbReference type="ChEBI" id="CHEBI:57705"/>
        <dbReference type="ChEBI" id="CHEBI:58702"/>
        <dbReference type="ChEBI" id="CHEBI:68483"/>
        <dbReference type="EC" id="2.5.1.7"/>
    </reaction>
</comment>
<dbReference type="SUPFAM" id="SSF55205">
    <property type="entry name" value="EPT/RTPC-like"/>
    <property type="match status" value="1"/>
</dbReference>
<comment type="function">
    <text evidence="12">Cell wall formation. Adds enolpyruvyl to UDP-N-acetylglucosamine.</text>
</comment>
<feature type="domain" description="Enolpyruvate transferase" evidence="13">
    <location>
        <begin position="5"/>
        <end position="409"/>
    </location>
</feature>
<proteinExistence type="inferred from homology"/>
<comment type="subcellular location">
    <subcellularLocation>
        <location evidence="1 12">Cytoplasm</location>
    </subcellularLocation>
</comment>
<dbReference type="GO" id="GO:0009252">
    <property type="term" value="P:peptidoglycan biosynthetic process"/>
    <property type="evidence" value="ECO:0007669"/>
    <property type="project" value="UniProtKB-UniRule"/>
</dbReference>
<dbReference type="EMBL" id="PCSZ01000055">
    <property type="protein sequence ID" value="PIP60526.1"/>
    <property type="molecule type" value="Genomic_DNA"/>
</dbReference>
<comment type="pathway">
    <text evidence="2 12">Cell wall biogenesis; peptidoglycan biosynthesis.</text>
</comment>
<keyword evidence="7 12" id="KW-0573">Peptidoglycan synthesis</keyword>
<dbReference type="GO" id="GO:0051301">
    <property type="term" value="P:cell division"/>
    <property type="evidence" value="ECO:0007669"/>
    <property type="project" value="UniProtKB-KW"/>
</dbReference>
<comment type="similarity">
    <text evidence="10 12">Belongs to the EPSP synthase family. MurA subfamily.</text>
</comment>
<dbReference type="EC" id="2.5.1.7" evidence="12"/>
<evidence type="ECO:0000256" key="4">
    <source>
        <dbReference type="ARBA" id="ARBA00022618"/>
    </source>
</evidence>
<protein>
    <recommendedName>
        <fullName evidence="12">UDP-N-acetylglucosamine 1-carboxyvinyltransferase</fullName>
        <ecNumber evidence="12">2.5.1.7</ecNumber>
    </recommendedName>
    <alternativeName>
        <fullName evidence="12">Enoylpyruvate transferase</fullName>
    </alternativeName>
    <alternativeName>
        <fullName evidence="12">UDP-N-acetylglucosamine enolpyruvyl transferase</fullName>
        <shortName evidence="12">EPT</shortName>
    </alternativeName>
</protein>
<feature type="binding site" evidence="12">
    <location>
        <begin position="21"/>
        <end position="22"/>
    </location>
    <ligand>
        <name>phosphoenolpyruvate</name>
        <dbReference type="ChEBI" id="CHEBI:58702"/>
    </ligand>
</feature>
<sequence>MKMVIQGGNKLKGRAHINGAKNAIGPLVAATLIVKGDVYFKNVPKLTDLQNLLEIIEGMGAEVEWVKEHELRINTKNIDPGKLDKKKMKRMRFAILLLGPMLARFKKILVPEPGGCSIGNRPIDTHIFALSSLGANIETESDGSLCMRTKELKGNYIILPEFSVTATENLVMAAVYAKGKTSIRLAAAEPHVQDLCRFLNAAGAKIKGVGTHEIEIEGVSSLKAPKKAWTVVPDMLEIGTFAAAAALTKGDIEIGTVVPEHLDAVVSAMRRAGIPFELTKTSLRVKSLGRMNAFHKLQALIYPGFPTDLQAIFGLIATQAHGTSLIQDPLFEGRMGYVNELIKMGANVVIADPHRVIITGPTPLRGTEIRSLDLRAGATMVLAGLIAEGETIIHDAEMVYRGYEALDERLRALGADIQISHE</sequence>
<dbReference type="InterPro" id="IPR036968">
    <property type="entry name" value="Enolpyruvate_Tfrase_sf"/>
</dbReference>
<evidence type="ECO:0000259" key="13">
    <source>
        <dbReference type="Pfam" id="PF00275"/>
    </source>
</evidence>
<name>A0A2H0BS65_9BACT</name>
<reference evidence="14 15" key="1">
    <citation type="submission" date="2017-09" db="EMBL/GenBank/DDBJ databases">
        <title>Depth-based differentiation of microbial function through sediment-hosted aquifers and enrichment of novel symbionts in the deep terrestrial subsurface.</title>
        <authorList>
            <person name="Probst A.J."/>
            <person name="Ladd B."/>
            <person name="Jarett J.K."/>
            <person name="Geller-Mcgrath D.E."/>
            <person name="Sieber C.M."/>
            <person name="Emerson J.B."/>
            <person name="Anantharaman K."/>
            <person name="Thomas B.C."/>
            <person name="Malmstrom R."/>
            <person name="Stieglmeier M."/>
            <person name="Klingl A."/>
            <person name="Woyke T."/>
            <person name="Ryan C.M."/>
            <person name="Banfield J.F."/>
        </authorList>
    </citation>
    <scope>NUCLEOTIDE SEQUENCE [LARGE SCALE GENOMIC DNA]</scope>
    <source>
        <strain evidence="14">CG22_combo_CG10-13_8_21_14_all_47_17</strain>
    </source>
</reference>
<dbReference type="Gene3D" id="3.65.10.10">
    <property type="entry name" value="Enolpyruvate transferase domain"/>
    <property type="match status" value="2"/>
</dbReference>
<dbReference type="CDD" id="cd01555">
    <property type="entry name" value="UdpNAET"/>
    <property type="match status" value="1"/>
</dbReference>
<dbReference type="GO" id="GO:0071555">
    <property type="term" value="P:cell wall organization"/>
    <property type="evidence" value="ECO:0007669"/>
    <property type="project" value="UniProtKB-KW"/>
</dbReference>
<dbReference type="GO" id="GO:0008760">
    <property type="term" value="F:UDP-N-acetylglucosamine 1-carboxyvinyltransferase activity"/>
    <property type="evidence" value="ECO:0007669"/>
    <property type="project" value="UniProtKB-UniRule"/>
</dbReference>
<evidence type="ECO:0000256" key="11">
    <source>
        <dbReference type="ARBA" id="ARBA00047527"/>
    </source>
</evidence>
<comment type="caution">
    <text evidence="12">Lacks conserved residue(s) required for the propagation of feature annotation.</text>
</comment>
<evidence type="ECO:0000256" key="7">
    <source>
        <dbReference type="ARBA" id="ARBA00022984"/>
    </source>
</evidence>
<evidence type="ECO:0000313" key="15">
    <source>
        <dbReference type="Proteomes" id="UP000231581"/>
    </source>
</evidence>
<evidence type="ECO:0000256" key="10">
    <source>
        <dbReference type="ARBA" id="ARBA00038367"/>
    </source>
</evidence>
<dbReference type="PANTHER" id="PTHR43783:SF1">
    <property type="entry name" value="UDP-N-ACETYLGLUCOSAMINE 1-CARBOXYVINYLTRANSFERASE"/>
    <property type="match status" value="1"/>
</dbReference>
<feature type="binding site" evidence="12">
    <location>
        <position position="92"/>
    </location>
    <ligand>
        <name>UDP-N-acetyl-alpha-D-glucosamine</name>
        <dbReference type="ChEBI" id="CHEBI:57705"/>
    </ligand>
</feature>
<dbReference type="Pfam" id="PF00275">
    <property type="entry name" value="EPSP_synthase"/>
    <property type="match status" value="1"/>
</dbReference>
<dbReference type="GO" id="GO:0008360">
    <property type="term" value="P:regulation of cell shape"/>
    <property type="evidence" value="ECO:0007669"/>
    <property type="project" value="UniProtKB-KW"/>
</dbReference>
<dbReference type="HAMAP" id="MF_00111">
    <property type="entry name" value="MurA"/>
    <property type="match status" value="1"/>
</dbReference>
<organism evidence="14 15">
    <name type="scientific">Candidatus Uhrbacteria bacterium CG22_combo_CG10-13_8_21_14_all_47_17</name>
    <dbReference type="NCBI Taxonomy" id="1975041"/>
    <lineage>
        <taxon>Bacteria</taxon>
        <taxon>Candidatus Uhriibacteriota</taxon>
    </lineage>
</organism>
<evidence type="ECO:0000256" key="12">
    <source>
        <dbReference type="HAMAP-Rule" id="MF_00111"/>
    </source>
</evidence>
<dbReference type="InterPro" id="IPR050068">
    <property type="entry name" value="MurA_subfamily"/>
</dbReference>
<dbReference type="InterPro" id="IPR005750">
    <property type="entry name" value="UDP_GlcNAc_COvinyl_MurA"/>
</dbReference>
<feature type="binding site" evidence="12">
    <location>
        <position position="330"/>
    </location>
    <ligand>
        <name>UDP-N-acetyl-alpha-D-glucosamine</name>
        <dbReference type="ChEBI" id="CHEBI:57705"/>
    </ligand>
</feature>
<evidence type="ECO:0000256" key="1">
    <source>
        <dbReference type="ARBA" id="ARBA00004496"/>
    </source>
</evidence>
<accession>A0A2H0BS65</accession>
<keyword evidence="3 12" id="KW-0963">Cytoplasm</keyword>
<evidence type="ECO:0000313" key="14">
    <source>
        <dbReference type="EMBL" id="PIP60526.1"/>
    </source>
</evidence>
<keyword evidence="5 12" id="KW-0808">Transferase</keyword>
<dbReference type="PANTHER" id="PTHR43783">
    <property type="entry name" value="UDP-N-ACETYLGLUCOSAMINE 1-CARBOXYVINYLTRANSFERASE"/>
    <property type="match status" value="1"/>
</dbReference>
<dbReference type="NCBIfam" id="NF006873">
    <property type="entry name" value="PRK09369.1"/>
    <property type="match status" value="1"/>
</dbReference>
<dbReference type="NCBIfam" id="TIGR01072">
    <property type="entry name" value="murA"/>
    <property type="match status" value="1"/>
</dbReference>
<evidence type="ECO:0000256" key="2">
    <source>
        <dbReference type="ARBA" id="ARBA00004752"/>
    </source>
</evidence>
<dbReference type="UniPathway" id="UPA00219"/>
<feature type="modified residue" description="2-(S-cysteinyl)pyruvic acid O-phosphothioketal" evidence="12">
    <location>
        <position position="116"/>
    </location>
</feature>
<dbReference type="Proteomes" id="UP000231581">
    <property type="component" value="Unassembled WGS sequence"/>
</dbReference>
<evidence type="ECO:0000256" key="5">
    <source>
        <dbReference type="ARBA" id="ARBA00022679"/>
    </source>
</evidence>
<gene>
    <name evidence="12 14" type="primary">murA</name>
    <name evidence="14" type="ORF">COX00_02745</name>
</gene>
<dbReference type="InterPro" id="IPR001986">
    <property type="entry name" value="Enolpyruvate_Tfrase_dom"/>
</dbReference>
<dbReference type="GO" id="GO:0005737">
    <property type="term" value="C:cytoplasm"/>
    <property type="evidence" value="ECO:0007669"/>
    <property type="project" value="UniProtKB-SubCell"/>
</dbReference>
<evidence type="ECO:0000256" key="8">
    <source>
        <dbReference type="ARBA" id="ARBA00023306"/>
    </source>
</evidence>